<feature type="region of interest" description="Disordered" evidence="1">
    <location>
        <begin position="225"/>
        <end position="256"/>
    </location>
</feature>
<proteinExistence type="predicted"/>
<keyword evidence="2" id="KW-0732">Signal</keyword>
<dbReference type="Gene3D" id="2.60.120.700">
    <property type="entry name" value="Peptidase G1"/>
    <property type="match status" value="1"/>
</dbReference>
<dbReference type="Pfam" id="PF01828">
    <property type="entry name" value="Peptidase_A4"/>
    <property type="match status" value="1"/>
</dbReference>
<accession>A0ABT7N268</accession>
<name>A0ABT7N268_9MICO</name>
<evidence type="ECO:0000256" key="2">
    <source>
        <dbReference type="SAM" id="SignalP"/>
    </source>
</evidence>
<gene>
    <name evidence="3" type="ORF">QSV35_15825</name>
</gene>
<sequence length="256" mass="26162">MFLRSAVATISAAGLAAATLLAPVAADAGAVFHKPRIPSSSHVSGNTGWSSTNWSGAAETGSGYTSITGKWSVPAVSATKSASYSSNWIGIDGYNNSNLIQTGTESDYYNGSAHYAVWWEILPAAETPIASMTVSPGDKMSASIVKGGGTSWTITINDDTKGTSFTTVQNYTGPGTSAEWIEEAPTVGGRVATLANYGLATFDSGTVNNGNPKLTAADMGVMTSRRGQISTPSAPDSDTDGFNVAYGPTAPLVPGS</sequence>
<reference evidence="3 4" key="1">
    <citation type="submission" date="2023-06" db="EMBL/GenBank/DDBJ databases">
        <title>Microbacterium sp. nov., isolated from a waste landfill.</title>
        <authorList>
            <person name="Wen W."/>
        </authorList>
    </citation>
    <scope>NUCLEOTIDE SEQUENCE [LARGE SCALE GENOMIC DNA]</scope>
    <source>
        <strain evidence="3 4">ASV49</strain>
    </source>
</reference>
<dbReference type="Proteomes" id="UP001235064">
    <property type="component" value="Unassembled WGS sequence"/>
</dbReference>
<dbReference type="InterPro" id="IPR038656">
    <property type="entry name" value="Peptidase_G1_sf"/>
</dbReference>
<evidence type="ECO:0000313" key="3">
    <source>
        <dbReference type="EMBL" id="MDL9980808.1"/>
    </source>
</evidence>
<feature type="compositionally biased region" description="Polar residues" evidence="1">
    <location>
        <begin position="225"/>
        <end position="236"/>
    </location>
</feature>
<feature type="chain" id="PRO_5046234114" evidence="2">
    <location>
        <begin position="29"/>
        <end position="256"/>
    </location>
</feature>
<evidence type="ECO:0000313" key="4">
    <source>
        <dbReference type="Proteomes" id="UP001235064"/>
    </source>
</evidence>
<keyword evidence="4" id="KW-1185">Reference proteome</keyword>
<dbReference type="SUPFAM" id="SSF49899">
    <property type="entry name" value="Concanavalin A-like lectins/glucanases"/>
    <property type="match status" value="1"/>
</dbReference>
<comment type="caution">
    <text evidence="3">The sequence shown here is derived from an EMBL/GenBank/DDBJ whole genome shotgun (WGS) entry which is preliminary data.</text>
</comment>
<dbReference type="PANTHER" id="PTHR37536:SF1">
    <property type="entry name" value="ASPERGILLOPEPSIN, PUTAITVE (AFU_ORTHOLOGUE AFUA_7G01200)"/>
    <property type="match status" value="1"/>
</dbReference>
<dbReference type="PANTHER" id="PTHR37536">
    <property type="entry name" value="PUTATIVE (AFU_ORTHOLOGUE AFUA_3G02970)-RELATED"/>
    <property type="match status" value="1"/>
</dbReference>
<dbReference type="RefSeq" id="WP_286289766.1">
    <property type="nucleotide sequence ID" value="NZ_JASXSZ010000005.1"/>
</dbReference>
<dbReference type="InterPro" id="IPR013320">
    <property type="entry name" value="ConA-like_dom_sf"/>
</dbReference>
<feature type="signal peptide" evidence="2">
    <location>
        <begin position="1"/>
        <end position="28"/>
    </location>
</feature>
<dbReference type="CDD" id="cd13426">
    <property type="entry name" value="Peptidase_G1"/>
    <property type="match status" value="1"/>
</dbReference>
<evidence type="ECO:0000256" key="1">
    <source>
        <dbReference type="SAM" id="MobiDB-lite"/>
    </source>
</evidence>
<organism evidence="3 4">
    <name type="scientific">Microbacterium candidum</name>
    <dbReference type="NCBI Taxonomy" id="3041922"/>
    <lineage>
        <taxon>Bacteria</taxon>
        <taxon>Bacillati</taxon>
        <taxon>Actinomycetota</taxon>
        <taxon>Actinomycetes</taxon>
        <taxon>Micrococcales</taxon>
        <taxon>Microbacteriaceae</taxon>
        <taxon>Microbacterium</taxon>
    </lineage>
</organism>
<protein>
    <submittedName>
        <fullName evidence="3">G1 family glutamic endopeptidase</fullName>
    </submittedName>
</protein>
<dbReference type="EMBL" id="JASXSZ010000005">
    <property type="protein sequence ID" value="MDL9980808.1"/>
    <property type="molecule type" value="Genomic_DNA"/>
</dbReference>
<dbReference type="InterPro" id="IPR000250">
    <property type="entry name" value="Peptidase_G1"/>
</dbReference>